<dbReference type="EMBL" id="BPLR01006966">
    <property type="protein sequence ID" value="GIY13609.1"/>
    <property type="molecule type" value="Genomic_DNA"/>
</dbReference>
<protein>
    <submittedName>
        <fullName evidence="2">Uncharacterized protein</fullName>
    </submittedName>
</protein>
<evidence type="ECO:0000313" key="3">
    <source>
        <dbReference type="Proteomes" id="UP001054945"/>
    </source>
</evidence>
<reference evidence="2 3" key="1">
    <citation type="submission" date="2021-06" db="EMBL/GenBank/DDBJ databases">
        <title>Caerostris extrusa draft genome.</title>
        <authorList>
            <person name="Kono N."/>
            <person name="Arakawa K."/>
        </authorList>
    </citation>
    <scope>NUCLEOTIDE SEQUENCE [LARGE SCALE GENOMIC DNA]</scope>
</reference>
<feature type="compositionally biased region" description="Polar residues" evidence="1">
    <location>
        <begin position="79"/>
        <end position="91"/>
    </location>
</feature>
<dbReference type="Proteomes" id="UP001054945">
    <property type="component" value="Unassembled WGS sequence"/>
</dbReference>
<feature type="region of interest" description="Disordered" evidence="1">
    <location>
        <begin position="67"/>
        <end position="91"/>
    </location>
</feature>
<dbReference type="AlphaFoldDB" id="A0AAV4QWF7"/>
<proteinExistence type="predicted"/>
<organism evidence="2 3">
    <name type="scientific">Caerostris extrusa</name>
    <name type="common">Bark spider</name>
    <name type="synonym">Caerostris bankana</name>
    <dbReference type="NCBI Taxonomy" id="172846"/>
    <lineage>
        <taxon>Eukaryota</taxon>
        <taxon>Metazoa</taxon>
        <taxon>Ecdysozoa</taxon>
        <taxon>Arthropoda</taxon>
        <taxon>Chelicerata</taxon>
        <taxon>Arachnida</taxon>
        <taxon>Araneae</taxon>
        <taxon>Araneomorphae</taxon>
        <taxon>Entelegynae</taxon>
        <taxon>Araneoidea</taxon>
        <taxon>Araneidae</taxon>
        <taxon>Caerostris</taxon>
    </lineage>
</organism>
<evidence type="ECO:0000313" key="2">
    <source>
        <dbReference type="EMBL" id="GIY13609.1"/>
    </source>
</evidence>
<evidence type="ECO:0000256" key="1">
    <source>
        <dbReference type="SAM" id="MobiDB-lite"/>
    </source>
</evidence>
<keyword evidence="3" id="KW-1185">Reference proteome</keyword>
<sequence length="91" mass="10614">MPLENRRPYDSPAQFNNHPSNFRVSLFYLLQIDADWRFFPTCRWNLHAEPSEPREDDVLDFKTGKVDPQIVPQGDGTPISLSHRQNFPQSS</sequence>
<accession>A0AAV4QWF7</accession>
<name>A0AAV4QWF7_CAEEX</name>
<gene>
    <name evidence="2" type="ORF">CEXT_483901</name>
</gene>
<comment type="caution">
    <text evidence="2">The sequence shown here is derived from an EMBL/GenBank/DDBJ whole genome shotgun (WGS) entry which is preliminary data.</text>
</comment>